<dbReference type="Pfam" id="PF12833">
    <property type="entry name" value="HTH_18"/>
    <property type="match status" value="1"/>
</dbReference>
<evidence type="ECO:0000259" key="5">
    <source>
        <dbReference type="PROSITE" id="PS01124"/>
    </source>
</evidence>
<dbReference type="EMBL" id="MWQN01000003">
    <property type="protein sequence ID" value="OPC77928.1"/>
    <property type="molecule type" value="Genomic_DNA"/>
</dbReference>
<dbReference type="STRING" id="159449.B4N89_37450"/>
<keyword evidence="3" id="KW-0804">Transcription</keyword>
<evidence type="ECO:0000313" key="6">
    <source>
        <dbReference type="EMBL" id="OPC77928.1"/>
    </source>
</evidence>
<dbReference type="SUPFAM" id="SSF46689">
    <property type="entry name" value="Homeodomain-like"/>
    <property type="match status" value="1"/>
</dbReference>
<dbReference type="RefSeq" id="WP_078981021.1">
    <property type="nucleotide sequence ID" value="NZ_MWQN01000003.1"/>
</dbReference>
<dbReference type="InterPro" id="IPR018060">
    <property type="entry name" value="HTH_AraC"/>
</dbReference>
<evidence type="ECO:0000256" key="3">
    <source>
        <dbReference type="ARBA" id="ARBA00023163"/>
    </source>
</evidence>
<evidence type="ECO:0000256" key="4">
    <source>
        <dbReference type="SAM" id="MobiDB-lite"/>
    </source>
</evidence>
<keyword evidence="7" id="KW-1185">Reference proteome</keyword>
<gene>
    <name evidence="6" type="ORF">B4N89_37450</name>
</gene>
<dbReference type="PANTHER" id="PTHR46796:SF15">
    <property type="entry name" value="BLL1074 PROTEIN"/>
    <property type="match status" value="1"/>
</dbReference>
<dbReference type="Proteomes" id="UP000190037">
    <property type="component" value="Unassembled WGS sequence"/>
</dbReference>
<reference evidence="6 7" key="1">
    <citation type="submission" date="2017-03" db="EMBL/GenBank/DDBJ databases">
        <title>Draft genome sequence of Streptomyces scabrisporus NF3, endophyte isolated from Amphipterygium adstringens.</title>
        <authorList>
            <person name="Vazquez M."/>
            <person name="Ceapa C.D."/>
            <person name="Rodriguez Luna D."/>
            <person name="Sanchez Esquivel S."/>
        </authorList>
    </citation>
    <scope>NUCLEOTIDE SEQUENCE [LARGE SCALE GENOMIC DNA]</scope>
    <source>
        <strain evidence="6 7">NF3</strain>
    </source>
</reference>
<feature type="compositionally biased region" description="Polar residues" evidence="4">
    <location>
        <begin position="293"/>
        <end position="302"/>
    </location>
</feature>
<keyword evidence="1" id="KW-0805">Transcription regulation</keyword>
<dbReference type="OrthoDB" id="2559672at2"/>
<organism evidence="6 7">
    <name type="scientific">Embleya scabrispora</name>
    <dbReference type="NCBI Taxonomy" id="159449"/>
    <lineage>
        <taxon>Bacteria</taxon>
        <taxon>Bacillati</taxon>
        <taxon>Actinomycetota</taxon>
        <taxon>Actinomycetes</taxon>
        <taxon>Kitasatosporales</taxon>
        <taxon>Streptomycetaceae</taxon>
        <taxon>Embleya</taxon>
    </lineage>
</organism>
<evidence type="ECO:0000256" key="1">
    <source>
        <dbReference type="ARBA" id="ARBA00023015"/>
    </source>
</evidence>
<evidence type="ECO:0000313" key="7">
    <source>
        <dbReference type="Proteomes" id="UP000190037"/>
    </source>
</evidence>
<accession>A0A1T3NMI1</accession>
<protein>
    <submittedName>
        <fullName evidence="6">AraC family transcriptional regulator</fullName>
    </submittedName>
</protein>
<proteinExistence type="predicted"/>
<feature type="region of interest" description="Disordered" evidence="4">
    <location>
        <begin position="257"/>
        <end position="302"/>
    </location>
</feature>
<dbReference type="InterPro" id="IPR050204">
    <property type="entry name" value="AraC_XylS_family_regulators"/>
</dbReference>
<dbReference type="Gene3D" id="1.10.10.60">
    <property type="entry name" value="Homeodomain-like"/>
    <property type="match status" value="1"/>
</dbReference>
<dbReference type="AlphaFoldDB" id="A0A1T3NMI1"/>
<dbReference type="SMART" id="SM00342">
    <property type="entry name" value="HTH_ARAC"/>
    <property type="match status" value="1"/>
</dbReference>
<comment type="caution">
    <text evidence="6">The sequence shown here is derived from an EMBL/GenBank/DDBJ whole genome shotgun (WGS) entry which is preliminary data.</text>
</comment>
<dbReference type="PANTHER" id="PTHR46796">
    <property type="entry name" value="HTH-TYPE TRANSCRIPTIONAL ACTIVATOR RHAS-RELATED"/>
    <property type="match status" value="1"/>
</dbReference>
<feature type="domain" description="HTH araC/xylS-type" evidence="5">
    <location>
        <begin position="154"/>
        <end position="255"/>
    </location>
</feature>
<dbReference type="GO" id="GO:0003700">
    <property type="term" value="F:DNA-binding transcription factor activity"/>
    <property type="evidence" value="ECO:0007669"/>
    <property type="project" value="InterPro"/>
</dbReference>
<evidence type="ECO:0000256" key="2">
    <source>
        <dbReference type="ARBA" id="ARBA00023125"/>
    </source>
</evidence>
<dbReference type="GO" id="GO:0043565">
    <property type="term" value="F:sequence-specific DNA binding"/>
    <property type="evidence" value="ECO:0007669"/>
    <property type="project" value="InterPro"/>
</dbReference>
<dbReference type="PROSITE" id="PS01124">
    <property type="entry name" value="HTH_ARAC_FAMILY_2"/>
    <property type="match status" value="1"/>
</dbReference>
<keyword evidence="2" id="KW-0238">DNA-binding</keyword>
<sequence length="302" mass="31563">MIRQGSSLGPFAATLDAYDLGSGSEGVHRGLPSSTVSITIPEADFLEVDWVARSHSRSRLRAVVAGLHLDAAELRQRGCTRGVYLTLDPVGARALLGLPASALAGHVVDLADVVPSLADLPERLAGCRTWPQRRALVERSLLAGAARHGERDDAGELRAMLAALARTARVDEAARRLGCSRRHLSTRVRAECGVTPKEYQRLVRFEAVRRRLAAVGTAGAGLADVAAASGFADQAHLSREWRAMAGCTPTEWLRAEGASAGKPSALDRSSGGTITSGRPSVGPGSGAVPIPNVQDSAASSVS</sequence>
<dbReference type="InterPro" id="IPR009057">
    <property type="entry name" value="Homeodomain-like_sf"/>
</dbReference>
<name>A0A1T3NMI1_9ACTN</name>